<reference evidence="1 2" key="1">
    <citation type="journal article" date="2015" name="Nature">
        <title>rRNA introns, odd ribosomes, and small enigmatic genomes across a large radiation of phyla.</title>
        <authorList>
            <person name="Brown C.T."/>
            <person name="Hug L.A."/>
            <person name="Thomas B.C."/>
            <person name="Sharon I."/>
            <person name="Castelle C.J."/>
            <person name="Singh A."/>
            <person name="Wilkins M.J."/>
            <person name="Williams K.H."/>
            <person name="Banfield J.F."/>
        </authorList>
    </citation>
    <scope>NUCLEOTIDE SEQUENCE [LARGE SCALE GENOMIC DNA]</scope>
</reference>
<dbReference type="AlphaFoldDB" id="A0A0G1U8V0"/>
<name>A0A0G1U8V0_9BACT</name>
<evidence type="ECO:0000313" key="2">
    <source>
        <dbReference type="Proteomes" id="UP000033882"/>
    </source>
</evidence>
<comment type="caution">
    <text evidence="1">The sequence shown here is derived from an EMBL/GenBank/DDBJ whole genome shotgun (WGS) entry which is preliminary data.</text>
</comment>
<organism evidence="1 2">
    <name type="scientific">Candidatus Wolfebacteria bacterium GW2011_GWA2_47_9b</name>
    <dbReference type="NCBI Taxonomy" id="1619005"/>
    <lineage>
        <taxon>Bacteria</taxon>
        <taxon>Candidatus Wolfeibacteriota</taxon>
    </lineage>
</organism>
<gene>
    <name evidence="1" type="ORF">UY19_C0001G0048</name>
</gene>
<dbReference type="EMBL" id="LCPB01000001">
    <property type="protein sequence ID" value="KKU90571.1"/>
    <property type="molecule type" value="Genomic_DNA"/>
</dbReference>
<evidence type="ECO:0000313" key="1">
    <source>
        <dbReference type="EMBL" id="KKU90571.1"/>
    </source>
</evidence>
<proteinExistence type="predicted"/>
<accession>A0A0G1U8V0</accession>
<dbReference type="Proteomes" id="UP000033882">
    <property type="component" value="Unassembled WGS sequence"/>
</dbReference>
<protein>
    <submittedName>
        <fullName evidence="1">Uncharacterized protein</fullName>
    </submittedName>
</protein>
<sequence length="207" mass="22998">MAAPKGRKFSVIALQFRFPTLDSVPPFTRQIARRPTKTSNPATLTGEQIVGATEGTSILALLDDLKAKGYDLVNACCEERRNVKGPGSHYIARYTFATAESGLSITERFEYRKATFLRELAFIGESALWKNRTFSNPFIRDGKPVTGFRAASLVFDTRQPFYQGDGQPVTVWLKDEAGERIGDAPIPLAPSHHLRYLKTKGFRVVSA</sequence>